<evidence type="ECO:0000256" key="1">
    <source>
        <dbReference type="ARBA" id="ARBA00022737"/>
    </source>
</evidence>
<evidence type="ECO:0000259" key="4">
    <source>
        <dbReference type="PROSITE" id="PS50225"/>
    </source>
</evidence>
<dbReference type="CDD" id="cd03587">
    <property type="entry name" value="SOCS"/>
    <property type="match status" value="1"/>
</dbReference>
<dbReference type="PANTHER" id="PTHR24166">
    <property type="entry name" value="ROLLING PEBBLES, ISOFORM B"/>
    <property type="match status" value="1"/>
</dbReference>
<dbReference type="Gene3D" id="1.10.750.20">
    <property type="entry name" value="SOCS box"/>
    <property type="match status" value="1"/>
</dbReference>
<feature type="repeat" description="ANK" evidence="3">
    <location>
        <begin position="228"/>
        <end position="260"/>
    </location>
</feature>
<evidence type="ECO:0000256" key="3">
    <source>
        <dbReference type="PROSITE-ProRule" id="PRU00023"/>
    </source>
</evidence>
<dbReference type="AlphaFoldDB" id="A0AAD9N2K4"/>
<dbReference type="Proteomes" id="UP001208570">
    <property type="component" value="Unassembled WGS sequence"/>
</dbReference>
<feature type="repeat" description="ANK" evidence="3">
    <location>
        <begin position="522"/>
        <end position="554"/>
    </location>
</feature>
<name>A0AAD9N2K4_9ANNE</name>
<organism evidence="5 6">
    <name type="scientific">Paralvinella palmiformis</name>
    <dbReference type="NCBI Taxonomy" id="53620"/>
    <lineage>
        <taxon>Eukaryota</taxon>
        <taxon>Metazoa</taxon>
        <taxon>Spiralia</taxon>
        <taxon>Lophotrochozoa</taxon>
        <taxon>Annelida</taxon>
        <taxon>Polychaeta</taxon>
        <taxon>Sedentaria</taxon>
        <taxon>Canalipalpata</taxon>
        <taxon>Terebellida</taxon>
        <taxon>Terebelliformia</taxon>
        <taxon>Alvinellidae</taxon>
        <taxon>Paralvinella</taxon>
    </lineage>
</organism>
<feature type="repeat" description="ANK" evidence="3">
    <location>
        <begin position="437"/>
        <end position="469"/>
    </location>
</feature>
<feature type="repeat" description="ANK" evidence="3">
    <location>
        <begin position="587"/>
        <end position="619"/>
    </location>
</feature>
<feature type="repeat" description="ANK" evidence="3">
    <location>
        <begin position="261"/>
        <end position="293"/>
    </location>
</feature>
<dbReference type="PROSITE" id="PS50088">
    <property type="entry name" value="ANK_REPEAT"/>
    <property type="match status" value="10"/>
</dbReference>
<evidence type="ECO:0000313" key="5">
    <source>
        <dbReference type="EMBL" id="KAK2152696.1"/>
    </source>
</evidence>
<reference evidence="5" key="1">
    <citation type="journal article" date="2023" name="Mol. Biol. Evol.">
        <title>Third-Generation Sequencing Reveals the Adaptive Role of the Epigenome in Three Deep-Sea Polychaetes.</title>
        <authorList>
            <person name="Perez M."/>
            <person name="Aroh O."/>
            <person name="Sun Y."/>
            <person name="Lan Y."/>
            <person name="Juniper S.K."/>
            <person name="Young C.R."/>
            <person name="Angers B."/>
            <person name="Qian P.Y."/>
        </authorList>
    </citation>
    <scope>NUCLEOTIDE SEQUENCE</scope>
    <source>
        <strain evidence="5">P08H-3</strain>
    </source>
</reference>
<dbReference type="Pfam" id="PF07525">
    <property type="entry name" value="SOCS_box"/>
    <property type="match status" value="1"/>
</dbReference>
<evidence type="ECO:0000313" key="6">
    <source>
        <dbReference type="Proteomes" id="UP001208570"/>
    </source>
</evidence>
<dbReference type="EMBL" id="JAODUP010000321">
    <property type="protein sequence ID" value="KAK2152696.1"/>
    <property type="molecule type" value="Genomic_DNA"/>
</dbReference>
<evidence type="ECO:0000256" key="2">
    <source>
        <dbReference type="ARBA" id="ARBA00023043"/>
    </source>
</evidence>
<accession>A0AAD9N2K4</accession>
<feature type="domain" description="SOCS box" evidence="4">
    <location>
        <begin position="737"/>
        <end position="776"/>
    </location>
</feature>
<gene>
    <name evidence="5" type="ORF">LSH36_321g05002</name>
</gene>
<dbReference type="SMART" id="SM00969">
    <property type="entry name" value="SOCS_box"/>
    <property type="match status" value="1"/>
</dbReference>
<dbReference type="GO" id="GO:0035556">
    <property type="term" value="P:intracellular signal transduction"/>
    <property type="evidence" value="ECO:0007669"/>
    <property type="project" value="InterPro"/>
</dbReference>
<dbReference type="PROSITE" id="PS50297">
    <property type="entry name" value="ANK_REP_REGION"/>
    <property type="match status" value="9"/>
</dbReference>
<comment type="caution">
    <text evidence="5">The sequence shown here is derived from an EMBL/GenBank/DDBJ whole genome shotgun (WGS) entry which is preliminary data.</text>
</comment>
<feature type="repeat" description="ANK" evidence="3">
    <location>
        <begin position="195"/>
        <end position="227"/>
    </location>
</feature>
<keyword evidence="1" id="KW-0677">Repeat</keyword>
<dbReference type="InterPro" id="IPR050889">
    <property type="entry name" value="Dendritic_Spine_Reg/Scaffold"/>
</dbReference>
<dbReference type="Pfam" id="PF12796">
    <property type="entry name" value="Ank_2"/>
    <property type="match status" value="6"/>
</dbReference>
<feature type="repeat" description="ANK" evidence="3">
    <location>
        <begin position="470"/>
        <end position="502"/>
    </location>
</feature>
<dbReference type="SUPFAM" id="SSF158235">
    <property type="entry name" value="SOCS box-like"/>
    <property type="match status" value="1"/>
</dbReference>
<dbReference type="InterPro" id="IPR001496">
    <property type="entry name" value="SOCS_box"/>
</dbReference>
<dbReference type="Gene3D" id="1.25.40.20">
    <property type="entry name" value="Ankyrin repeat-containing domain"/>
    <property type="match status" value="5"/>
</dbReference>
<dbReference type="InterPro" id="IPR036036">
    <property type="entry name" value="SOCS_box-like_dom_sf"/>
</dbReference>
<keyword evidence="6" id="KW-1185">Reference proteome</keyword>
<protein>
    <recommendedName>
        <fullName evidence="4">SOCS box domain-containing protein</fullName>
    </recommendedName>
</protein>
<feature type="repeat" description="ANK" evidence="3">
    <location>
        <begin position="162"/>
        <end position="194"/>
    </location>
</feature>
<sequence>MTRHFIDLHPERPSLSPIHILSDTFGNVFLLLIAEDVHSNPGPPKYPCTLCIKGFRGYSKAIECDDCRLLTNFYECCEKVVSSLSHQSEDNERFSFGEIVAPRALPVMEARSSKTAEERTRSYEKRATRRKIRALHAAISNNSIDEVKERITPDIDVNFHYGGQSALQIAVNKGYEDICSLLIHHGADVNKCNAEDNSLLNMAAWGGHLAICQLLVDNGAELDVCNNFGSSPIATAAYKGYTDIVRLLIKADCNIDCPNNKGQSPLCIAASHGNSNVVRTLIEGGCDLNWVDKNQRSALCTAAEKGNTDVVRELVKGEGCDLNLREKYGSTALLVAAKEGHKEMVDLLIAAGANLDLTDSRGMTPVMEAVKNHHLAIVRALTAARCDVNITEVENRQAPIHAAVRIATQFFGPKDMFTDMVETLINAGCDLDLGDKSGYTPLYQAAFGGEVDIVSLLLKHSCSVDSRTSNGNTVLHASAFGNKLEIVKMLLDAGCNVNTPNDNNELPLYTAVDFRAKSEKCSGQSPLFAAINTDYTEAVDLLIEAGAAVNEPNVGGDTPLWVACNRGNLTIVKHLLRQPGIDIDAGISHIPLHAAAVHGHYDIAETLLKAGADVNKLTDLCVSALYLAVDSNHKNLVDLLIRYGANPSAPSLLSPPQPCCRYYRDQHPHLELEPLYAAVKNDNFHVIRMILLATPRMPYHVVTTLRDLIFRTGFIEQARLSQTTVYQYATFFATVLRTPTSLQSECRGVIRNLLGSTKQAAKVETLPLPNKIKDFLLFKGTLYDCTQEE</sequence>
<dbReference type="PANTHER" id="PTHR24166:SF48">
    <property type="entry name" value="PROTEIN VAPYRIN"/>
    <property type="match status" value="1"/>
</dbReference>
<dbReference type="SMART" id="SM00248">
    <property type="entry name" value="ANK"/>
    <property type="match status" value="16"/>
</dbReference>
<dbReference type="InterPro" id="IPR036770">
    <property type="entry name" value="Ankyrin_rpt-contain_sf"/>
</dbReference>
<dbReference type="PRINTS" id="PR01415">
    <property type="entry name" value="ANKYRIN"/>
</dbReference>
<dbReference type="InterPro" id="IPR002110">
    <property type="entry name" value="Ankyrin_rpt"/>
</dbReference>
<dbReference type="SUPFAM" id="SSF48403">
    <property type="entry name" value="Ankyrin repeat"/>
    <property type="match status" value="2"/>
</dbReference>
<feature type="repeat" description="ANK" evidence="3">
    <location>
        <begin position="623"/>
        <end position="652"/>
    </location>
</feature>
<dbReference type="PROSITE" id="PS50225">
    <property type="entry name" value="SOCS"/>
    <property type="match status" value="1"/>
</dbReference>
<proteinExistence type="predicted"/>
<feature type="repeat" description="ANK" evidence="3">
    <location>
        <begin position="328"/>
        <end position="360"/>
    </location>
</feature>
<keyword evidence="2 3" id="KW-0040">ANK repeat</keyword>